<dbReference type="Ensembl" id="ENSATET00000018033.3">
    <property type="protein sequence ID" value="ENSATEP00000017737.1"/>
    <property type="gene ID" value="ENSATEG00000012336.3"/>
</dbReference>
<name>A0A3Q1I890_ANATE</name>
<dbReference type="GeneTree" id="ENSGT00390000005623"/>
<dbReference type="InParanoid" id="A0A3Q1I890"/>
<evidence type="ECO:0000313" key="1">
    <source>
        <dbReference type="Ensembl" id="ENSATEP00000017737.1"/>
    </source>
</evidence>
<sequence>MERHMEAVLKNLTSSVELLAAAAQSGVVEQWDKQTLSRAFRWARYCEHLVSRFHNNPAMVRVMEKQLQFTNQSLRAAFCGYSDVSFSDLSRCQHLLLVGLLNNPKLPISLMKMLFDTTSPVNTNNSEYQDVTGFCSHIIQSKFACKVLRPLTHSSLVGADAEVQGMMLMVRLAALLSQGSEVCRTEHFLDSVLQGCEGEPQHFCLVITAALLTPKNSSAETASQDFLLNWLEKKNSVLQTMCSALPTTLLMELAKKHVKFRDAYVDLLKKWASDMEYSIDDGVWVQNNSTPTVSFQKLTEHFLTLFEACPSQRDNVKNELIALKISDGDFDVSGLSVWGDLLSVLNR</sequence>
<dbReference type="OMA" id="LQWARYL"/>
<dbReference type="Proteomes" id="UP000265040">
    <property type="component" value="Chromosome 6"/>
</dbReference>
<dbReference type="GO" id="GO:0036297">
    <property type="term" value="P:interstrand cross-link repair"/>
    <property type="evidence" value="ECO:0007669"/>
    <property type="project" value="InterPro"/>
</dbReference>
<dbReference type="GeneID" id="113165665"/>
<dbReference type="InterPro" id="IPR035428">
    <property type="entry name" value="FANCF"/>
</dbReference>
<dbReference type="PANTHER" id="PTHR14449">
    <property type="entry name" value="FANCONI ANEMIA GROUP F PROTEIN FANCF"/>
    <property type="match status" value="1"/>
</dbReference>
<accession>A0A3Q1I890</accession>
<dbReference type="InterPro" id="IPR038505">
    <property type="entry name" value="FANCF_C_sf"/>
</dbReference>
<dbReference type="RefSeq" id="XP_026221138.1">
    <property type="nucleotide sequence ID" value="XM_026365353.1"/>
</dbReference>
<organism evidence="1 2">
    <name type="scientific">Anabas testudineus</name>
    <name type="common">Climbing perch</name>
    <name type="synonym">Anthias testudineus</name>
    <dbReference type="NCBI Taxonomy" id="64144"/>
    <lineage>
        <taxon>Eukaryota</taxon>
        <taxon>Metazoa</taxon>
        <taxon>Chordata</taxon>
        <taxon>Craniata</taxon>
        <taxon>Vertebrata</taxon>
        <taxon>Euteleostomi</taxon>
        <taxon>Actinopterygii</taxon>
        <taxon>Neopterygii</taxon>
        <taxon>Teleostei</taxon>
        <taxon>Neoteleostei</taxon>
        <taxon>Acanthomorphata</taxon>
        <taxon>Anabantaria</taxon>
        <taxon>Anabantiformes</taxon>
        <taxon>Anabantoidei</taxon>
        <taxon>Anabantidae</taxon>
        <taxon>Anabas</taxon>
    </lineage>
</organism>
<dbReference type="GO" id="GO:0043240">
    <property type="term" value="C:Fanconi anaemia nuclear complex"/>
    <property type="evidence" value="ECO:0007669"/>
    <property type="project" value="InterPro"/>
</dbReference>
<dbReference type="PANTHER" id="PTHR14449:SF2">
    <property type="entry name" value="FANCONI ANEMIA GROUP F PROTEIN"/>
    <property type="match status" value="1"/>
</dbReference>
<reference evidence="1" key="3">
    <citation type="submission" date="2025-09" db="UniProtKB">
        <authorList>
            <consortium name="Ensembl"/>
        </authorList>
    </citation>
    <scope>IDENTIFICATION</scope>
</reference>
<evidence type="ECO:0008006" key="3">
    <source>
        <dbReference type="Google" id="ProtNLM"/>
    </source>
</evidence>
<proteinExistence type="predicted"/>
<dbReference type="OrthoDB" id="6429998at2759"/>
<dbReference type="Gene3D" id="1.25.40.490">
    <property type="match status" value="1"/>
</dbReference>
<reference evidence="1" key="1">
    <citation type="submission" date="2021-04" db="EMBL/GenBank/DDBJ databases">
        <authorList>
            <consortium name="Wellcome Sanger Institute Data Sharing"/>
        </authorList>
    </citation>
    <scope>NUCLEOTIDE SEQUENCE [LARGE SCALE GENOMIC DNA]</scope>
</reference>
<protein>
    <recommendedName>
        <fullName evidence="3">FA complementation group F</fullName>
    </recommendedName>
</protein>
<gene>
    <name evidence="1" type="primary">FANCF</name>
</gene>
<dbReference type="Pfam" id="PF11107">
    <property type="entry name" value="FANCF"/>
    <property type="match status" value="1"/>
</dbReference>
<keyword evidence="2" id="KW-1185">Reference proteome</keyword>
<reference evidence="1" key="2">
    <citation type="submission" date="2025-08" db="UniProtKB">
        <authorList>
            <consortium name="Ensembl"/>
        </authorList>
    </citation>
    <scope>IDENTIFICATION</scope>
</reference>
<evidence type="ECO:0000313" key="2">
    <source>
        <dbReference type="Proteomes" id="UP000265040"/>
    </source>
</evidence>
<dbReference type="STRING" id="64144.ENSATEP00000017737"/>
<dbReference type="AlphaFoldDB" id="A0A3Q1I890"/>